<dbReference type="Gene3D" id="1.20.120.1870">
    <property type="entry name" value="Fic/DOC protein, Fido domain"/>
    <property type="match status" value="1"/>
</dbReference>
<evidence type="ECO:0000313" key="2">
    <source>
        <dbReference type="EMBL" id="SMG40648.1"/>
    </source>
</evidence>
<evidence type="ECO:0000313" key="3">
    <source>
        <dbReference type="Proteomes" id="UP000193355"/>
    </source>
</evidence>
<dbReference type="InterPro" id="IPR003812">
    <property type="entry name" value="Fido"/>
</dbReference>
<evidence type="ECO:0000259" key="1">
    <source>
        <dbReference type="PROSITE" id="PS51459"/>
    </source>
</evidence>
<dbReference type="OrthoDB" id="5539at2"/>
<dbReference type="SUPFAM" id="SSF140931">
    <property type="entry name" value="Fic-like"/>
    <property type="match status" value="1"/>
</dbReference>
<dbReference type="RefSeq" id="WP_085545181.1">
    <property type="nucleotide sequence ID" value="NZ_FXBB01000028.1"/>
</dbReference>
<dbReference type="EMBL" id="FXBB01000028">
    <property type="protein sequence ID" value="SMG40648.1"/>
    <property type="molecule type" value="Genomic_DNA"/>
</dbReference>
<dbReference type="Proteomes" id="UP000193355">
    <property type="component" value="Unassembled WGS sequence"/>
</dbReference>
<feature type="domain" description="Fido" evidence="1">
    <location>
        <begin position="7"/>
        <end position="130"/>
    </location>
</feature>
<dbReference type="PROSITE" id="PS51459">
    <property type="entry name" value="FIDO"/>
    <property type="match status" value="1"/>
</dbReference>
<protein>
    <submittedName>
        <fullName evidence="2">Death on curing protein</fullName>
    </submittedName>
</protein>
<reference evidence="3" key="1">
    <citation type="submission" date="2017-04" db="EMBL/GenBank/DDBJ databases">
        <authorList>
            <person name="Varghese N."/>
            <person name="Submissions S."/>
        </authorList>
    </citation>
    <scope>NUCLEOTIDE SEQUENCE [LARGE SCALE GENOMIC DNA]</scope>
    <source>
        <strain evidence="3">USBA 82</strain>
    </source>
</reference>
<gene>
    <name evidence="2" type="ORF">SAMN06275492_12819</name>
</gene>
<proteinExistence type="predicted"/>
<dbReference type="STRING" id="561720.SAMN06275492_12819"/>
<dbReference type="AlphaFoldDB" id="A0A1X7KI67"/>
<accession>A0A1X7KI67</accession>
<sequence length="147" mass="16595">MGKIIYLTIDRVIETYQKTVEASGGGSCGFIGDGKERLEKVLEFIQDDGFYPSMEEKLTHLFFSVCKFHMLQDGNKRMAIVLCAQMLLDNGYLYCASRFIREMENISANVAAGKIDKALLLDIVTDFIYEDEDESLKLRTINAIADS</sequence>
<dbReference type="InterPro" id="IPR036597">
    <property type="entry name" value="Fido-like_dom_sf"/>
</dbReference>
<organism evidence="2 3">
    <name type="scientific">Dethiosulfovibrio salsuginis</name>
    <dbReference type="NCBI Taxonomy" id="561720"/>
    <lineage>
        <taxon>Bacteria</taxon>
        <taxon>Thermotogati</taxon>
        <taxon>Synergistota</taxon>
        <taxon>Synergistia</taxon>
        <taxon>Synergistales</taxon>
        <taxon>Dethiosulfovibrionaceae</taxon>
        <taxon>Dethiosulfovibrio</taxon>
    </lineage>
</organism>
<name>A0A1X7KI67_9BACT</name>
<dbReference type="InterPro" id="IPR053737">
    <property type="entry name" value="Type_II_TA_Toxin"/>
</dbReference>
<dbReference type="Pfam" id="PF02661">
    <property type="entry name" value="Fic"/>
    <property type="match status" value="1"/>
</dbReference>
<keyword evidence="3" id="KW-1185">Reference proteome</keyword>